<keyword evidence="8" id="KW-0325">Glycoprotein</keyword>
<evidence type="ECO:0000256" key="1">
    <source>
        <dbReference type="ARBA" id="ARBA00004651"/>
    </source>
</evidence>
<comment type="caution">
    <text evidence="12">The sequence shown here is derived from an EMBL/GenBank/DDBJ whole genome shotgun (WGS) entry which is preliminary data.</text>
</comment>
<sequence>SVSQCIPWLVVFIIEYLAIIILNLITIIVLIKNQKLQRRSTYLIVHLAIVDLLVGAVSAPEKIKWMGSFCNLWSIGWKNPVLSLVFSFAFPLASLVNLTAISLERAHATFCPFKHRFMKKWVYAVIIILIWLIVAAWIGIIMMSNDFLIHFMMFSAFFILMSLTIVSYVEFLSFRLFFVLLLLLISFPYISIFVKVRFGHLLPNHSEAAARERKLTSTLFMVTLASMLAWLPMVIERNINAYYPHLVNRMFSGHIFRAVLLLCLGNSLVNPIIYAMRLPELRQDMMKIIFHRTSNRSNEGDTPL</sequence>
<feature type="domain" description="G-protein coupled receptors family 1 profile" evidence="11">
    <location>
        <begin position="22"/>
        <end position="274"/>
    </location>
</feature>
<keyword evidence="6 10" id="KW-0472">Membrane</keyword>
<accession>A0AAU9WL46</accession>
<dbReference type="PROSITE" id="PS50262">
    <property type="entry name" value="G_PROTEIN_RECEP_F1_2"/>
    <property type="match status" value="1"/>
</dbReference>
<dbReference type="EMBL" id="CALNXJ010000016">
    <property type="protein sequence ID" value="CAH3117830.1"/>
    <property type="molecule type" value="Genomic_DNA"/>
</dbReference>
<dbReference type="InterPro" id="IPR017452">
    <property type="entry name" value="GPCR_Rhodpsn_7TM"/>
</dbReference>
<feature type="transmembrane region" description="Helical" evidence="10">
    <location>
        <begin position="218"/>
        <end position="235"/>
    </location>
</feature>
<keyword evidence="3 10" id="KW-0812">Transmembrane</keyword>
<dbReference type="Gene3D" id="1.20.1070.10">
    <property type="entry name" value="Rhodopsin 7-helix transmembrane proteins"/>
    <property type="match status" value="1"/>
</dbReference>
<keyword evidence="7" id="KW-0675">Receptor</keyword>
<reference evidence="12 13" key="1">
    <citation type="submission" date="2022-05" db="EMBL/GenBank/DDBJ databases">
        <authorList>
            <consortium name="Genoscope - CEA"/>
            <person name="William W."/>
        </authorList>
    </citation>
    <scope>NUCLEOTIDE SEQUENCE [LARGE SCALE GENOMIC DNA]</scope>
</reference>
<keyword evidence="13" id="KW-1185">Reference proteome</keyword>
<keyword evidence="4 10" id="KW-1133">Transmembrane helix</keyword>
<dbReference type="Pfam" id="PF00001">
    <property type="entry name" value="7tm_1"/>
    <property type="match status" value="1"/>
</dbReference>
<evidence type="ECO:0000313" key="12">
    <source>
        <dbReference type="EMBL" id="CAH3117830.1"/>
    </source>
</evidence>
<dbReference type="AlphaFoldDB" id="A0AAU9WL46"/>
<name>A0AAU9WL46_9CNID</name>
<evidence type="ECO:0000256" key="6">
    <source>
        <dbReference type="ARBA" id="ARBA00023136"/>
    </source>
</evidence>
<feature type="transmembrane region" description="Helical" evidence="10">
    <location>
        <begin position="43"/>
        <end position="60"/>
    </location>
</feature>
<comment type="subcellular location">
    <subcellularLocation>
        <location evidence="1">Cell membrane</location>
        <topology evidence="1">Multi-pass membrane protein</topology>
    </subcellularLocation>
</comment>
<protein>
    <recommendedName>
        <fullName evidence="11">G-protein coupled receptors family 1 profile domain-containing protein</fullName>
    </recommendedName>
</protein>
<dbReference type="PANTHER" id="PTHR24246:SF27">
    <property type="entry name" value="ADENOSINE RECEPTOR, ISOFORM A"/>
    <property type="match status" value="1"/>
</dbReference>
<evidence type="ECO:0000259" key="11">
    <source>
        <dbReference type="PROSITE" id="PS50262"/>
    </source>
</evidence>
<evidence type="ECO:0000256" key="8">
    <source>
        <dbReference type="ARBA" id="ARBA00023180"/>
    </source>
</evidence>
<evidence type="ECO:0000256" key="10">
    <source>
        <dbReference type="SAM" id="Phobius"/>
    </source>
</evidence>
<keyword evidence="5" id="KW-0297">G-protein coupled receptor</keyword>
<dbReference type="GO" id="GO:0004930">
    <property type="term" value="F:G protein-coupled receptor activity"/>
    <property type="evidence" value="ECO:0007669"/>
    <property type="project" value="UniProtKB-KW"/>
</dbReference>
<feature type="non-terminal residue" evidence="12">
    <location>
        <position position="1"/>
    </location>
</feature>
<dbReference type="PANTHER" id="PTHR24246">
    <property type="entry name" value="OLFACTORY RECEPTOR AND ADENOSINE RECEPTOR"/>
    <property type="match status" value="1"/>
</dbReference>
<evidence type="ECO:0000313" key="13">
    <source>
        <dbReference type="Proteomes" id="UP001159428"/>
    </source>
</evidence>
<feature type="transmembrane region" description="Helical" evidence="10">
    <location>
        <begin position="80"/>
        <end position="100"/>
    </location>
</feature>
<feature type="transmembrane region" description="Helical" evidence="10">
    <location>
        <begin position="147"/>
        <end position="169"/>
    </location>
</feature>
<keyword evidence="9" id="KW-0807">Transducer</keyword>
<feature type="transmembrane region" description="Helical" evidence="10">
    <location>
        <begin position="6"/>
        <end position="31"/>
    </location>
</feature>
<dbReference type="Proteomes" id="UP001159428">
    <property type="component" value="Unassembled WGS sequence"/>
</dbReference>
<feature type="transmembrane region" description="Helical" evidence="10">
    <location>
        <begin position="121"/>
        <end position="141"/>
    </location>
</feature>
<dbReference type="GO" id="GO:0005886">
    <property type="term" value="C:plasma membrane"/>
    <property type="evidence" value="ECO:0007669"/>
    <property type="project" value="UniProtKB-SubCell"/>
</dbReference>
<dbReference type="SUPFAM" id="SSF81321">
    <property type="entry name" value="Family A G protein-coupled receptor-like"/>
    <property type="match status" value="1"/>
</dbReference>
<feature type="transmembrane region" description="Helical" evidence="10">
    <location>
        <begin position="176"/>
        <end position="198"/>
    </location>
</feature>
<dbReference type="PRINTS" id="PR00237">
    <property type="entry name" value="GPCRRHODOPSN"/>
</dbReference>
<proteinExistence type="predicted"/>
<evidence type="ECO:0000256" key="4">
    <source>
        <dbReference type="ARBA" id="ARBA00022989"/>
    </source>
</evidence>
<evidence type="ECO:0000256" key="2">
    <source>
        <dbReference type="ARBA" id="ARBA00022475"/>
    </source>
</evidence>
<evidence type="ECO:0000256" key="7">
    <source>
        <dbReference type="ARBA" id="ARBA00023170"/>
    </source>
</evidence>
<gene>
    <name evidence="12" type="ORF">PMEA_00007659</name>
</gene>
<evidence type="ECO:0000256" key="5">
    <source>
        <dbReference type="ARBA" id="ARBA00023040"/>
    </source>
</evidence>
<evidence type="ECO:0000256" key="3">
    <source>
        <dbReference type="ARBA" id="ARBA00022692"/>
    </source>
</evidence>
<feature type="transmembrane region" description="Helical" evidence="10">
    <location>
        <begin position="255"/>
        <end position="276"/>
    </location>
</feature>
<evidence type="ECO:0000256" key="9">
    <source>
        <dbReference type="ARBA" id="ARBA00023224"/>
    </source>
</evidence>
<dbReference type="CDD" id="cd00637">
    <property type="entry name" value="7tm_classA_rhodopsin-like"/>
    <property type="match status" value="1"/>
</dbReference>
<keyword evidence="2" id="KW-1003">Cell membrane</keyword>
<organism evidence="12 13">
    <name type="scientific">Pocillopora meandrina</name>
    <dbReference type="NCBI Taxonomy" id="46732"/>
    <lineage>
        <taxon>Eukaryota</taxon>
        <taxon>Metazoa</taxon>
        <taxon>Cnidaria</taxon>
        <taxon>Anthozoa</taxon>
        <taxon>Hexacorallia</taxon>
        <taxon>Scleractinia</taxon>
        <taxon>Astrocoeniina</taxon>
        <taxon>Pocilloporidae</taxon>
        <taxon>Pocillopora</taxon>
    </lineage>
</organism>
<dbReference type="InterPro" id="IPR000276">
    <property type="entry name" value="GPCR_Rhodpsn"/>
</dbReference>